<feature type="domain" description="HTH tetR-type" evidence="3">
    <location>
        <begin position="1"/>
        <end position="61"/>
    </location>
</feature>
<dbReference type="PRINTS" id="PR00455">
    <property type="entry name" value="HTHTETR"/>
</dbReference>
<dbReference type="EMBL" id="LRDB01000050">
    <property type="protein sequence ID" value="KYG72994.1"/>
    <property type="molecule type" value="Genomic_DNA"/>
</dbReference>
<dbReference type="AlphaFoldDB" id="A0A150X2Q9"/>
<accession>A0A150X2Q9</accession>
<feature type="DNA-binding region" description="H-T-H motif" evidence="2">
    <location>
        <begin position="24"/>
        <end position="43"/>
    </location>
</feature>
<keyword evidence="1 2" id="KW-0238">DNA-binding</keyword>
<dbReference type="RefSeq" id="WP_068417894.1">
    <property type="nucleotide sequence ID" value="NZ_LRDB01000050.1"/>
</dbReference>
<organism evidence="4 5">
    <name type="scientific">Roseivirga echinicomitans</name>
    <dbReference type="NCBI Taxonomy" id="296218"/>
    <lineage>
        <taxon>Bacteria</taxon>
        <taxon>Pseudomonadati</taxon>
        <taxon>Bacteroidota</taxon>
        <taxon>Cytophagia</taxon>
        <taxon>Cytophagales</taxon>
        <taxon>Roseivirgaceae</taxon>
        <taxon>Roseivirga</taxon>
    </lineage>
</organism>
<evidence type="ECO:0000256" key="2">
    <source>
        <dbReference type="PROSITE-ProRule" id="PRU00335"/>
    </source>
</evidence>
<dbReference type="PANTHER" id="PTHR43479">
    <property type="entry name" value="ACREF/ENVCD OPERON REPRESSOR-RELATED"/>
    <property type="match status" value="1"/>
</dbReference>
<keyword evidence="5" id="KW-1185">Reference proteome</keyword>
<dbReference type="SUPFAM" id="SSF46689">
    <property type="entry name" value="Homeodomain-like"/>
    <property type="match status" value="1"/>
</dbReference>
<dbReference type="Pfam" id="PF00440">
    <property type="entry name" value="TetR_N"/>
    <property type="match status" value="1"/>
</dbReference>
<comment type="caution">
    <text evidence="4">The sequence shown here is derived from an EMBL/GenBank/DDBJ whole genome shotgun (WGS) entry which is preliminary data.</text>
</comment>
<proteinExistence type="predicted"/>
<dbReference type="InterPro" id="IPR050624">
    <property type="entry name" value="HTH-type_Tx_Regulator"/>
</dbReference>
<dbReference type="Gene3D" id="1.10.357.10">
    <property type="entry name" value="Tetracycline Repressor, domain 2"/>
    <property type="match status" value="1"/>
</dbReference>
<dbReference type="PROSITE" id="PS50977">
    <property type="entry name" value="HTH_TETR_2"/>
    <property type="match status" value="1"/>
</dbReference>
<sequence length="180" mass="20639">MDKREELIRIATSLFSERGFENTPLSVVCEKANVSKGLISHHFKSKNGLLREIFIKTTELIIEMNQLDQSTKTAHEQLKALLESFFAQLESDKMLFQFNLNMMVQPNTRAILSDLIKERSDFILRSVQSIYNQIDPNTSLIISHAFIAELDGIALNYLGIYDDFPLKEIKAHIIAKYTSQ</sequence>
<dbReference type="STRING" id="296218.AWN68_09875"/>
<evidence type="ECO:0000256" key="1">
    <source>
        <dbReference type="ARBA" id="ARBA00023125"/>
    </source>
</evidence>
<dbReference type="PANTHER" id="PTHR43479:SF11">
    <property type="entry name" value="ACREF_ENVCD OPERON REPRESSOR-RELATED"/>
    <property type="match status" value="1"/>
</dbReference>
<gene>
    <name evidence="4" type="ORF">AWN68_09875</name>
</gene>
<dbReference type="Proteomes" id="UP000075615">
    <property type="component" value="Unassembled WGS sequence"/>
</dbReference>
<evidence type="ECO:0000313" key="5">
    <source>
        <dbReference type="Proteomes" id="UP000075615"/>
    </source>
</evidence>
<evidence type="ECO:0000313" key="4">
    <source>
        <dbReference type="EMBL" id="KYG72994.1"/>
    </source>
</evidence>
<reference evidence="4 5" key="1">
    <citation type="submission" date="2016-01" db="EMBL/GenBank/DDBJ databases">
        <title>Genome sequencing of Roseivirga echinicomitans KMM 6058.</title>
        <authorList>
            <person name="Selvaratnam C."/>
            <person name="Thevarajoo S."/>
            <person name="Goh K.M."/>
            <person name="Ee R."/>
            <person name="Chan K.-G."/>
            <person name="Chong C.S."/>
        </authorList>
    </citation>
    <scope>NUCLEOTIDE SEQUENCE [LARGE SCALE GENOMIC DNA]</scope>
    <source>
        <strain evidence="4 5">KMM 6058</strain>
    </source>
</reference>
<dbReference type="InterPro" id="IPR001647">
    <property type="entry name" value="HTH_TetR"/>
</dbReference>
<dbReference type="OrthoDB" id="594604at2"/>
<name>A0A150X2Q9_9BACT</name>
<dbReference type="InterPro" id="IPR009057">
    <property type="entry name" value="Homeodomain-like_sf"/>
</dbReference>
<dbReference type="GO" id="GO:0003677">
    <property type="term" value="F:DNA binding"/>
    <property type="evidence" value="ECO:0007669"/>
    <property type="project" value="UniProtKB-UniRule"/>
</dbReference>
<protein>
    <submittedName>
        <fullName evidence="4">TetR family transcriptional regulator</fullName>
    </submittedName>
</protein>
<evidence type="ECO:0000259" key="3">
    <source>
        <dbReference type="PROSITE" id="PS50977"/>
    </source>
</evidence>